<keyword evidence="2" id="KW-1185">Reference proteome</keyword>
<name>A0ACC1NE39_9HYPO</name>
<evidence type="ECO:0000313" key="2">
    <source>
        <dbReference type="Proteomes" id="UP001143910"/>
    </source>
</evidence>
<evidence type="ECO:0000313" key="1">
    <source>
        <dbReference type="EMBL" id="KAJ2977547.1"/>
    </source>
</evidence>
<reference evidence="1" key="1">
    <citation type="submission" date="2022-08" db="EMBL/GenBank/DDBJ databases">
        <title>Genome Sequence of Lecanicillium fungicola.</title>
        <authorList>
            <person name="Buettner E."/>
        </authorList>
    </citation>
    <scope>NUCLEOTIDE SEQUENCE</scope>
    <source>
        <strain evidence="1">Babe33</strain>
    </source>
</reference>
<dbReference type="Proteomes" id="UP001143910">
    <property type="component" value="Unassembled WGS sequence"/>
</dbReference>
<gene>
    <name evidence="1" type="ORF">NQ176_g4313</name>
</gene>
<dbReference type="EMBL" id="JANJQO010000461">
    <property type="protein sequence ID" value="KAJ2977547.1"/>
    <property type="molecule type" value="Genomic_DNA"/>
</dbReference>
<protein>
    <submittedName>
        <fullName evidence="1">Uncharacterized protein</fullName>
    </submittedName>
</protein>
<sequence length="283" mass="31062">MLEDPKPSSSAIGDSESPVQGASDQVLFNRGNFIPRLDGPASTRPTTGSNPSSGHHSHTIPPHRFLSPHEWGVIARAVGGIHDFEELRPAHPSSWWWPPQGMPIGLYRDVVRHRTKCLILFYTATMLQWIFMLLQLCISAVLTALGSLATSAGTAITILGAVNTVSAGILAFLHNSGIPDRYRRDMEELREVEDHIKELLDSGIAPAEISLEQIIAECFDLFQDAKKTVRQNLPDNYLNRQSTPARQQPPPPPTSSQKRTEPYGTISGSGPESTSDSKAKRVK</sequence>
<proteinExistence type="predicted"/>
<organism evidence="1 2">
    <name type="scientific">Zarea fungicola</name>
    <dbReference type="NCBI Taxonomy" id="93591"/>
    <lineage>
        <taxon>Eukaryota</taxon>
        <taxon>Fungi</taxon>
        <taxon>Dikarya</taxon>
        <taxon>Ascomycota</taxon>
        <taxon>Pezizomycotina</taxon>
        <taxon>Sordariomycetes</taxon>
        <taxon>Hypocreomycetidae</taxon>
        <taxon>Hypocreales</taxon>
        <taxon>Cordycipitaceae</taxon>
        <taxon>Zarea</taxon>
    </lineage>
</organism>
<comment type="caution">
    <text evidence="1">The sequence shown here is derived from an EMBL/GenBank/DDBJ whole genome shotgun (WGS) entry which is preliminary data.</text>
</comment>
<accession>A0ACC1NE39</accession>